<feature type="region of interest" description="Disordered" evidence="14">
    <location>
        <begin position="1"/>
        <end position="20"/>
    </location>
</feature>
<evidence type="ECO:0000256" key="2">
    <source>
        <dbReference type="ARBA" id="ARBA00008190"/>
    </source>
</evidence>
<dbReference type="Gene3D" id="1.10.10.60">
    <property type="entry name" value="Homeodomain-like"/>
    <property type="match status" value="1"/>
</dbReference>
<dbReference type="PANTHER" id="PTHR14043:SF2">
    <property type="entry name" value="HOMEOBOX PROTEIN CUT"/>
    <property type="match status" value="1"/>
</dbReference>
<dbReference type="InterPro" id="IPR009057">
    <property type="entry name" value="Homeodomain-like_sf"/>
</dbReference>
<dbReference type="SUPFAM" id="SSF47413">
    <property type="entry name" value="lambda repressor-like DNA-binding domains"/>
    <property type="match status" value="3"/>
</dbReference>
<feature type="domain" description="CUT" evidence="16">
    <location>
        <begin position="658"/>
        <end position="745"/>
    </location>
</feature>
<dbReference type="CDD" id="cd00086">
    <property type="entry name" value="homeodomain"/>
    <property type="match status" value="1"/>
</dbReference>
<evidence type="ECO:0000313" key="18">
    <source>
        <dbReference type="Proteomes" id="UP001235939"/>
    </source>
</evidence>
<dbReference type="Proteomes" id="UP001235939">
    <property type="component" value="Chromosome 04"/>
</dbReference>
<evidence type="ECO:0000256" key="9">
    <source>
        <dbReference type="ARBA" id="ARBA00023242"/>
    </source>
</evidence>
<evidence type="ECO:0000256" key="14">
    <source>
        <dbReference type="SAM" id="MobiDB-lite"/>
    </source>
</evidence>
<keyword evidence="3" id="KW-0677">Repeat</keyword>
<keyword evidence="4 12" id="KW-0805">Transcription regulation</keyword>
<dbReference type="PANTHER" id="PTHR14043">
    <property type="entry name" value="CCAAT DISPLACEMENT PROTEIN-RELATED"/>
    <property type="match status" value="1"/>
</dbReference>
<keyword evidence="5 13" id="KW-0175">Coiled coil</keyword>
<dbReference type="Pfam" id="PF02376">
    <property type="entry name" value="CUT"/>
    <property type="match status" value="3"/>
</dbReference>
<feature type="region of interest" description="Disordered" evidence="14">
    <location>
        <begin position="740"/>
        <end position="764"/>
    </location>
</feature>
<dbReference type="Gene3D" id="1.10.260.40">
    <property type="entry name" value="lambda repressor-like DNA-binding domains"/>
    <property type="match status" value="3"/>
</dbReference>
<evidence type="ECO:0000313" key="17">
    <source>
        <dbReference type="EMBL" id="UYV66915.1"/>
    </source>
</evidence>
<dbReference type="InterPro" id="IPR001356">
    <property type="entry name" value="HD"/>
</dbReference>
<evidence type="ECO:0000256" key="3">
    <source>
        <dbReference type="ARBA" id="ARBA00022737"/>
    </source>
</evidence>
<dbReference type="SMART" id="SM01109">
    <property type="entry name" value="CUT"/>
    <property type="match status" value="3"/>
</dbReference>
<evidence type="ECO:0000256" key="6">
    <source>
        <dbReference type="ARBA" id="ARBA00023125"/>
    </source>
</evidence>
<feature type="coiled-coil region" evidence="13">
    <location>
        <begin position="63"/>
        <end position="133"/>
    </location>
</feature>
<comment type="subcellular location">
    <subcellularLocation>
        <location evidence="1 10 11">Nucleus</location>
    </subcellularLocation>
</comment>
<evidence type="ECO:0000256" key="8">
    <source>
        <dbReference type="ARBA" id="ARBA00023163"/>
    </source>
</evidence>
<keyword evidence="6 10" id="KW-0238">DNA-binding</keyword>
<dbReference type="InterPro" id="IPR010982">
    <property type="entry name" value="Lambda_DNA-bd_dom_sf"/>
</dbReference>
<dbReference type="InterPro" id="IPR003350">
    <property type="entry name" value="CUT_dom"/>
</dbReference>
<evidence type="ECO:0000256" key="5">
    <source>
        <dbReference type="ARBA" id="ARBA00023054"/>
    </source>
</evidence>
<feature type="DNA-binding region" description="Homeobox" evidence="10">
    <location>
        <begin position="814"/>
        <end position="873"/>
    </location>
</feature>
<feature type="domain" description="CUT" evidence="16">
    <location>
        <begin position="533"/>
        <end position="620"/>
    </location>
</feature>
<organism evidence="17 18">
    <name type="scientific">Cordylochernes scorpioides</name>
    <dbReference type="NCBI Taxonomy" id="51811"/>
    <lineage>
        <taxon>Eukaryota</taxon>
        <taxon>Metazoa</taxon>
        <taxon>Ecdysozoa</taxon>
        <taxon>Arthropoda</taxon>
        <taxon>Chelicerata</taxon>
        <taxon>Arachnida</taxon>
        <taxon>Pseudoscorpiones</taxon>
        <taxon>Cheliferoidea</taxon>
        <taxon>Chernetidae</taxon>
        <taxon>Cordylochernes</taxon>
    </lineage>
</organism>
<feature type="compositionally biased region" description="Pro residues" evidence="14">
    <location>
        <begin position="210"/>
        <end position="223"/>
    </location>
</feature>
<feature type="domain" description="Homeobox" evidence="15">
    <location>
        <begin position="812"/>
        <end position="872"/>
    </location>
</feature>
<evidence type="ECO:0000259" key="16">
    <source>
        <dbReference type="PROSITE" id="PS51042"/>
    </source>
</evidence>
<feature type="compositionally biased region" description="Low complexity" evidence="14">
    <location>
        <begin position="456"/>
        <end position="468"/>
    </location>
</feature>
<keyword evidence="7 10" id="KW-0371">Homeobox</keyword>
<comment type="similarity">
    <text evidence="2 12">Belongs to the CUT homeobox family.</text>
</comment>
<keyword evidence="9 10" id="KW-0539">Nucleus</keyword>
<gene>
    <name evidence="17" type="ORF">LAZ67_4003319</name>
</gene>
<evidence type="ECO:0000259" key="15">
    <source>
        <dbReference type="PROSITE" id="PS50071"/>
    </source>
</evidence>
<evidence type="ECO:0000256" key="13">
    <source>
        <dbReference type="SAM" id="Coils"/>
    </source>
</evidence>
<feature type="region of interest" description="Disordered" evidence="14">
    <location>
        <begin position="924"/>
        <end position="959"/>
    </location>
</feature>
<proteinExistence type="inferred from homology"/>
<dbReference type="PROSITE" id="PS00027">
    <property type="entry name" value="HOMEOBOX_1"/>
    <property type="match status" value="1"/>
</dbReference>
<feature type="domain" description="CUT" evidence="16">
    <location>
        <begin position="255"/>
        <end position="342"/>
    </location>
</feature>
<evidence type="ECO:0000256" key="7">
    <source>
        <dbReference type="ARBA" id="ARBA00023155"/>
    </source>
</evidence>
<feature type="compositionally biased region" description="Low complexity" evidence="14">
    <location>
        <begin position="228"/>
        <end position="237"/>
    </location>
</feature>
<dbReference type="SMART" id="SM00389">
    <property type="entry name" value="HOX"/>
    <property type="match status" value="1"/>
</dbReference>
<keyword evidence="18" id="KW-1185">Reference proteome</keyword>
<dbReference type="PROSITE" id="PS51042">
    <property type="entry name" value="CUT"/>
    <property type="match status" value="3"/>
</dbReference>
<accession>A0ABY6KI90</accession>
<dbReference type="Pfam" id="PF00046">
    <property type="entry name" value="Homeodomain"/>
    <property type="match status" value="1"/>
</dbReference>
<dbReference type="SUPFAM" id="SSF46689">
    <property type="entry name" value="Homeodomain-like"/>
    <property type="match status" value="1"/>
</dbReference>
<evidence type="ECO:0000256" key="11">
    <source>
        <dbReference type="RuleBase" id="RU000682"/>
    </source>
</evidence>
<name>A0ABY6KI90_9ARAC</name>
<reference evidence="17 18" key="1">
    <citation type="submission" date="2022-01" db="EMBL/GenBank/DDBJ databases">
        <title>A chromosomal length assembly of Cordylochernes scorpioides.</title>
        <authorList>
            <person name="Zeh D."/>
            <person name="Zeh J."/>
        </authorList>
    </citation>
    <scope>NUCLEOTIDE SEQUENCE [LARGE SCALE GENOMIC DNA]</scope>
    <source>
        <strain evidence="17">IN4F17</strain>
        <tissue evidence="17">Whole Body</tissue>
    </source>
</reference>
<feature type="compositionally biased region" description="Basic and acidic residues" evidence="14">
    <location>
        <begin position="742"/>
        <end position="754"/>
    </location>
</feature>
<evidence type="ECO:0000256" key="1">
    <source>
        <dbReference type="ARBA" id="ARBA00004123"/>
    </source>
</evidence>
<dbReference type="EMBL" id="CP092866">
    <property type="protein sequence ID" value="UYV66915.1"/>
    <property type="molecule type" value="Genomic_DNA"/>
</dbReference>
<feature type="region of interest" description="Disordered" evidence="14">
    <location>
        <begin position="205"/>
        <end position="244"/>
    </location>
</feature>
<evidence type="ECO:0000256" key="4">
    <source>
        <dbReference type="ARBA" id="ARBA00023015"/>
    </source>
</evidence>
<feature type="region of interest" description="Disordered" evidence="14">
    <location>
        <begin position="455"/>
        <end position="499"/>
    </location>
</feature>
<sequence length="978" mass="109819">MKRGNEPESGNKPGEPRFKERAAVAEKELSVLKERLEVGGALTAPASDRASLELELCAKEKQISHLTDDLQRLQSTLAMLKETSASKVRFPHFKMSNPTWMYVCQIAQLEELLAEKDRTIQALEEKLHDQRDYKEIKNELGATELPDSPGKPQQLPLEVALLEKNKTLQSENTSLKVSQAEISGFPTLQTVESFGSLLGEEIVSSFTQNLPPPPPQPVQPPPQSSMEDGGSQSDTSQSPPPTATVSQLQDLVRQRLESCSEDALNTLVIARCVRELLNAHNIGQRLFARLVLGLSQGTVSELLSKPKPWDKLTEKGRDSYRKMYAWASDEACINMLKSLLPKKGKEMFSYKQEDEERVAQILREARAAMCQQEKSQLSETRDEGGGGTKTPPKPSRRPRKYENDDIPAEMVVRIYQEELSKLMGQRVEEGYERTQEEIQQALSIYQQELARLNYHSSNSSSSSDSLSSRWKDSADPPSAFPPIIKQEPEESGGGAEDSPLQMMQSITNSLLAQATSQFSGHRPTKAVLPPITQQQFDQYKNLNTENIVKKVKEQLSQFSISQRLFGESVLGLSQGSVSDLLARPKPWHMLTQKGREPFIRMQIFLEDENAAHKLAMIGGECPENVPLEHLREKSPESPQQSPLPLSVKSPMHEQPSVYEIAAMTTDLDTFAITIQIKETLIAHNIGQKLFGDSVLGLSQGSVSELLSKPKPWHLLSAKGREPFIRMQLWLRDPHNISKLKNIKNERRDARESSPPHESPLPGDDFQVLDANTQTNLYEVLRLANADCVAVIKRGPPMSELPEYFLHQEVVTASVKKPRILFSEEQKEALRLAYAIDPYPSSETVEFLAKELGLSIRTVTNWFHNHRMRVKGSSHQPRNHVTLPHSFDPLKFRHLLGQRLAEICQQPMPRIPIESEDETLDLRVINPVNGRGENGDRPPRSKRRKCAAPQRVDTSFEDDSREDEVINGVCVIQATPAPL</sequence>
<feature type="region of interest" description="Disordered" evidence="14">
    <location>
        <begin position="372"/>
        <end position="405"/>
    </location>
</feature>
<dbReference type="PROSITE" id="PS50071">
    <property type="entry name" value="HOMEOBOX_2"/>
    <property type="match status" value="1"/>
</dbReference>
<evidence type="ECO:0000256" key="12">
    <source>
        <dbReference type="RuleBase" id="RU361129"/>
    </source>
</evidence>
<keyword evidence="8 12" id="KW-0804">Transcription</keyword>
<dbReference type="InterPro" id="IPR017970">
    <property type="entry name" value="Homeobox_CS"/>
</dbReference>
<protein>
    <recommendedName>
        <fullName evidence="12">Homeobox protein cut-like</fullName>
    </recommendedName>
</protein>
<evidence type="ECO:0000256" key="10">
    <source>
        <dbReference type="PROSITE-ProRule" id="PRU00108"/>
    </source>
</evidence>